<keyword evidence="3" id="KW-1185">Reference proteome</keyword>
<dbReference type="RefSeq" id="XP_048536632.1">
    <property type="nucleotide sequence ID" value="XM_048680675.1"/>
</dbReference>
<reference evidence="2" key="2">
    <citation type="submission" date="2018-03" db="EMBL/GenBank/DDBJ databases">
        <title>The Triticum urartu genome reveals the dynamic nature of wheat genome evolution.</title>
        <authorList>
            <person name="Ling H."/>
            <person name="Ma B."/>
            <person name="Shi X."/>
            <person name="Liu H."/>
            <person name="Dong L."/>
            <person name="Sun H."/>
            <person name="Cao Y."/>
            <person name="Gao Q."/>
            <person name="Zheng S."/>
            <person name="Li Y."/>
            <person name="Yu Y."/>
            <person name="Du H."/>
            <person name="Qi M."/>
            <person name="Li Y."/>
            <person name="Yu H."/>
            <person name="Cui Y."/>
            <person name="Wang N."/>
            <person name="Chen C."/>
            <person name="Wu H."/>
            <person name="Zhao Y."/>
            <person name="Zhang J."/>
            <person name="Li Y."/>
            <person name="Zhou W."/>
            <person name="Zhang B."/>
            <person name="Hu W."/>
            <person name="Eijk M."/>
            <person name="Tang J."/>
            <person name="Witsenboer H."/>
            <person name="Zhao S."/>
            <person name="Li Z."/>
            <person name="Zhang A."/>
            <person name="Wang D."/>
            <person name="Liang C."/>
        </authorList>
    </citation>
    <scope>NUCLEOTIDE SEQUENCE [LARGE SCALE GENOMIC DNA]</scope>
    <source>
        <strain evidence="2">cv. G1812</strain>
    </source>
</reference>
<evidence type="ECO:0000256" key="1">
    <source>
        <dbReference type="SAM" id="MobiDB-lite"/>
    </source>
</evidence>
<organism evidence="2 3">
    <name type="scientific">Triticum urartu</name>
    <name type="common">Red wild einkorn</name>
    <name type="synonym">Crithodium urartu</name>
    <dbReference type="NCBI Taxonomy" id="4572"/>
    <lineage>
        <taxon>Eukaryota</taxon>
        <taxon>Viridiplantae</taxon>
        <taxon>Streptophyta</taxon>
        <taxon>Embryophyta</taxon>
        <taxon>Tracheophyta</taxon>
        <taxon>Spermatophyta</taxon>
        <taxon>Magnoliopsida</taxon>
        <taxon>Liliopsida</taxon>
        <taxon>Poales</taxon>
        <taxon>Poaceae</taxon>
        <taxon>BOP clade</taxon>
        <taxon>Pooideae</taxon>
        <taxon>Triticodae</taxon>
        <taxon>Triticeae</taxon>
        <taxon>Triticinae</taxon>
        <taxon>Triticum</taxon>
    </lineage>
</organism>
<feature type="region of interest" description="Disordered" evidence="1">
    <location>
        <begin position="63"/>
        <end position="90"/>
    </location>
</feature>
<reference evidence="2" key="3">
    <citation type="submission" date="2022-06" db="UniProtKB">
        <authorList>
            <consortium name="EnsemblPlants"/>
        </authorList>
    </citation>
    <scope>IDENTIFICATION</scope>
</reference>
<reference evidence="3" key="1">
    <citation type="journal article" date="2013" name="Nature">
        <title>Draft genome of the wheat A-genome progenitor Triticum urartu.</title>
        <authorList>
            <person name="Ling H.Q."/>
            <person name="Zhao S."/>
            <person name="Liu D."/>
            <person name="Wang J."/>
            <person name="Sun H."/>
            <person name="Zhang C."/>
            <person name="Fan H."/>
            <person name="Li D."/>
            <person name="Dong L."/>
            <person name="Tao Y."/>
            <person name="Gao C."/>
            <person name="Wu H."/>
            <person name="Li Y."/>
            <person name="Cui Y."/>
            <person name="Guo X."/>
            <person name="Zheng S."/>
            <person name="Wang B."/>
            <person name="Yu K."/>
            <person name="Liang Q."/>
            <person name="Yang W."/>
            <person name="Lou X."/>
            <person name="Chen J."/>
            <person name="Feng M."/>
            <person name="Jian J."/>
            <person name="Zhang X."/>
            <person name="Luo G."/>
            <person name="Jiang Y."/>
            <person name="Liu J."/>
            <person name="Wang Z."/>
            <person name="Sha Y."/>
            <person name="Zhang B."/>
            <person name="Wu H."/>
            <person name="Tang D."/>
            <person name="Shen Q."/>
            <person name="Xue P."/>
            <person name="Zou S."/>
            <person name="Wang X."/>
            <person name="Liu X."/>
            <person name="Wang F."/>
            <person name="Yang Y."/>
            <person name="An X."/>
            <person name="Dong Z."/>
            <person name="Zhang K."/>
            <person name="Zhang X."/>
            <person name="Luo M.C."/>
            <person name="Dvorak J."/>
            <person name="Tong Y."/>
            <person name="Wang J."/>
            <person name="Yang H."/>
            <person name="Li Z."/>
            <person name="Wang D."/>
            <person name="Zhang A."/>
            <person name="Wang J."/>
        </authorList>
    </citation>
    <scope>NUCLEOTIDE SEQUENCE</scope>
    <source>
        <strain evidence="3">cv. G1812</strain>
    </source>
</reference>
<feature type="compositionally biased region" description="Low complexity" evidence="1">
    <location>
        <begin position="26"/>
        <end position="40"/>
    </location>
</feature>
<proteinExistence type="predicted"/>
<gene>
    <name evidence="2" type="primary">LOC125515237</name>
</gene>
<evidence type="ECO:0000313" key="2">
    <source>
        <dbReference type="EnsemblPlants" id="TuG1812G0600003975.01.T01"/>
    </source>
</evidence>
<dbReference type="GeneID" id="125515237"/>
<accession>A0A8R7QWT9</accession>
<feature type="region of interest" description="Disordered" evidence="1">
    <location>
        <begin position="1"/>
        <end position="49"/>
    </location>
</feature>
<dbReference type="Gramene" id="TuG1812G0600003975.01.T01">
    <property type="protein sequence ID" value="TuG1812G0600003975.01.T01"/>
    <property type="gene ID" value="TuG1812G0600003975.01"/>
</dbReference>
<dbReference type="KEGG" id="tua:125515237"/>
<protein>
    <submittedName>
        <fullName evidence="2">Uncharacterized protein</fullName>
    </submittedName>
</protein>
<dbReference type="Proteomes" id="UP000015106">
    <property type="component" value="Chromosome 6"/>
</dbReference>
<dbReference type="AlphaFoldDB" id="A0A8R7QWT9"/>
<dbReference type="EnsemblPlants" id="TuG1812G0600003975.01.T01">
    <property type="protein sequence ID" value="TuG1812G0600003975.01.T01"/>
    <property type="gene ID" value="TuG1812G0600003975.01"/>
</dbReference>
<evidence type="ECO:0000313" key="3">
    <source>
        <dbReference type="Proteomes" id="UP000015106"/>
    </source>
</evidence>
<sequence length="146" mass="15924">MHGASSSWPHCGNPRSWSGRRRRDAAAAVASSEAAAAPRRPYQPSASAMSSAHDPFYIVREEIQGLRAPHPSPGRPPQQGARPREQTAPLVPSRMCAAGRVLWRSKANRALSQLFRCGAPSLGNFKFEAACSPTQQRFVLFDCNKL</sequence>
<name>A0A8R7QWT9_TRIUA</name>